<dbReference type="OrthoDB" id="9806213at2"/>
<reference evidence="2 3" key="1">
    <citation type="submission" date="2016-11" db="EMBL/GenBank/DDBJ databases">
        <authorList>
            <person name="Jaros S."/>
            <person name="Januszkiewicz K."/>
            <person name="Wedrychowicz H."/>
        </authorList>
    </citation>
    <scope>NUCLEOTIDE SEQUENCE [LARGE SCALE GENOMIC DNA]</scope>
    <source>
        <strain evidence="2 3">DSM 8605</strain>
    </source>
</reference>
<proteinExistence type="predicted"/>
<protein>
    <submittedName>
        <fullName evidence="2">AIPR protein</fullName>
    </submittedName>
</protein>
<sequence length="568" mass="67109">MANINDFKLVKLKSRKMFEYLLIDEDISLDDLNKERIGFYHLILENVTGIMNSDDECYTIIDTYYNKLIYNKDLDDLGIDAVYIIENDNKEVDIKLFNFKYRKSFNPEKTKTEGDISRSTKFLEYLIQNEILDEEVNKIVHKKINEIIKQLNSNKICNIYMYMVSNEAKAFSANSNEYIKILEKSYGMKVVNISLDDIISFFNEKREDRKSSFMITPNEFLSFQCDEKSTQKSYILKLSLLDLIRITSDNEILSNNYFIEDDQEILNSRLDFSLLYDNVRGFLGETKYNKNIIDTLKRTHEYFFMFNNGITLTAEKIECDPKNSGMKYLFIIENFQIVNGGQTIRSIYNFLNEDYDTDKITKLREAYVLLRIFKTNRDDPLQNSIAEYTNSQNAISDVDLKSIDSIQIQIEKYFSELDILYTRKSGDLGKIDKEYLFRISMEKLAQILYSAIGYPDRASNQKRRLFQDYYNEIFKSEHFSLERCKNLAEKFIEIQKIYKENANGYSVSDQKIFYIVYIISFTKNSIEESVELLEKFLRECKVEGTESRKLIKKGFKDYIDNELCIKII</sequence>
<dbReference type="RefSeq" id="WP_073338569.1">
    <property type="nucleotide sequence ID" value="NZ_FQXM01000011.1"/>
</dbReference>
<gene>
    <name evidence="2" type="ORF">SAMN02745207_02298</name>
</gene>
<dbReference type="AlphaFoldDB" id="A0A1M5VHQ6"/>
<dbReference type="Proteomes" id="UP000184447">
    <property type="component" value="Unassembled WGS sequence"/>
</dbReference>
<evidence type="ECO:0000313" key="3">
    <source>
        <dbReference type="Proteomes" id="UP000184447"/>
    </source>
</evidence>
<name>A0A1M5VHQ6_9CLOT</name>
<accession>A0A1M5VHQ6</accession>
<keyword evidence="3" id="KW-1185">Reference proteome</keyword>
<feature type="domain" description="Abortive phage infection protein C-terminal" evidence="1">
    <location>
        <begin position="275"/>
        <end position="529"/>
    </location>
</feature>
<dbReference type="STRING" id="1121316.SAMN02745207_02298"/>
<dbReference type="InterPro" id="IPR018891">
    <property type="entry name" value="AIPR_C"/>
</dbReference>
<organism evidence="2 3">
    <name type="scientific">Clostridium grantii DSM 8605</name>
    <dbReference type="NCBI Taxonomy" id="1121316"/>
    <lineage>
        <taxon>Bacteria</taxon>
        <taxon>Bacillati</taxon>
        <taxon>Bacillota</taxon>
        <taxon>Clostridia</taxon>
        <taxon>Eubacteriales</taxon>
        <taxon>Clostridiaceae</taxon>
        <taxon>Clostridium</taxon>
    </lineage>
</organism>
<dbReference type="Pfam" id="PF10592">
    <property type="entry name" value="AIPR"/>
    <property type="match status" value="1"/>
</dbReference>
<evidence type="ECO:0000259" key="1">
    <source>
        <dbReference type="Pfam" id="PF10592"/>
    </source>
</evidence>
<evidence type="ECO:0000313" key="2">
    <source>
        <dbReference type="EMBL" id="SHH74443.1"/>
    </source>
</evidence>
<dbReference type="EMBL" id="FQXM01000011">
    <property type="protein sequence ID" value="SHH74443.1"/>
    <property type="molecule type" value="Genomic_DNA"/>
</dbReference>